<name>A0AAD3T3Y4_NEPGR</name>
<reference evidence="5" key="1">
    <citation type="submission" date="2023-05" db="EMBL/GenBank/DDBJ databases">
        <title>Nepenthes gracilis genome sequencing.</title>
        <authorList>
            <person name="Fukushima K."/>
        </authorList>
    </citation>
    <scope>NUCLEOTIDE SEQUENCE</scope>
    <source>
        <strain evidence="5">SING2019-196</strain>
    </source>
</reference>
<keyword evidence="2 3" id="KW-0808">Transferase</keyword>
<accession>A0AAD3T3Y4</accession>
<dbReference type="SUPFAM" id="SSF64005">
    <property type="entry name" value="Undecaprenyl diphosphate synthase"/>
    <property type="match status" value="1"/>
</dbReference>
<dbReference type="PROSITE" id="PS01066">
    <property type="entry name" value="UPP_SYNTHASE"/>
    <property type="match status" value="1"/>
</dbReference>
<organism evidence="5 6">
    <name type="scientific">Nepenthes gracilis</name>
    <name type="common">Slender pitcher plant</name>
    <dbReference type="NCBI Taxonomy" id="150966"/>
    <lineage>
        <taxon>Eukaryota</taxon>
        <taxon>Viridiplantae</taxon>
        <taxon>Streptophyta</taxon>
        <taxon>Embryophyta</taxon>
        <taxon>Tracheophyta</taxon>
        <taxon>Spermatophyta</taxon>
        <taxon>Magnoliopsida</taxon>
        <taxon>eudicotyledons</taxon>
        <taxon>Gunneridae</taxon>
        <taxon>Pentapetalae</taxon>
        <taxon>Caryophyllales</taxon>
        <taxon>Nepenthaceae</taxon>
        <taxon>Nepenthes</taxon>
    </lineage>
</organism>
<protein>
    <recommendedName>
        <fullName evidence="3">Alkyl transferase</fullName>
        <ecNumber evidence="3">2.5.1.-</ecNumber>
    </recommendedName>
</protein>
<comment type="cofactor">
    <cofactor evidence="1">
        <name>Mg(2+)</name>
        <dbReference type="ChEBI" id="CHEBI:18420"/>
    </cofactor>
</comment>
<evidence type="ECO:0000256" key="4">
    <source>
        <dbReference type="SAM" id="MobiDB-lite"/>
    </source>
</evidence>
<comment type="similarity">
    <text evidence="3">Belongs to the UPP synthase family.</text>
</comment>
<feature type="region of interest" description="Disordered" evidence="4">
    <location>
        <begin position="1"/>
        <end position="25"/>
    </location>
</feature>
<evidence type="ECO:0000256" key="2">
    <source>
        <dbReference type="ARBA" id="ARBA00022679"/>
    </source>
</evidence>
<dbReference type="FunFam" id="3.40.1180.10:FF:000001">
    <property type="entry name" value="(2E,6E)-farnesyl-diphosphate-specific ditrans,polycis-undecaprenyl-diphosphate synthase"/>
    <property type="match status" value="1"/>
</dbReference>
<gene>
    <name evidence="5" type="ORF">Nepgr_024828</name>
</gene>
<evidence type="ECO:0000256" key="3">
    <source>
        <dbReference type="RuleBase" id="RU363018"/>
    </source>
</evidence>
<comment type="caution">
    <text evidence="5">The sequence shown here is derived from an EMBL/GenBank/DDBJ whole genome shotgun (WGS) entry which is preliminary data.</text>
</comment>
<dbReference type="CDD" id="cd00475">
    <property type="entry name" value="Cis_IPPS"/>
    <property type="match status" value="1"/>
</dbReference>
<dbReference type="EC" id="2.5.1.-" evidence="3"/>
<dbReference type="PANTHER" id="PTHR10291:SF0">
    <property type="entry name" value="DEHYDRODOLICHYL DIPHOSPHATE SYNTHASE 2"/>
    <property type="match status" value="1"/>
</dbReference>
<evidence type="ECO:0000313" key="6">
    <source>
        <dbReference type="Proteomes" id="UP001279734"/>
    </source>
</evidence>
<keyword evidence="6" id="KW-1185">Reference proteome</keyword>
<dbReference type="HAMAP" id="MF_01139">
    <property type="entry name" value="ISPT"/>
    <property type="match status" value="1"/>
</dbReference>
<dbReference type="GO" id="GO:0045547">
    <property type="term" value="F:ditrans,polycis-polyprenyl diphosphate synthase [(2E,6E)-farnesyl diphosphate specific] activity"/>
    <property type="evidence" value="ECO:0007669"/>
    <property type="project" value="TreeGrafter"/>
</dbReference>
<dbReference type="InterPro" id="IPR018520">
    <property type="entry name" value="UPP_synth-like_CS"/>
</dbReference>
<evidence type="ECO:0000256" key="1">
    <source>
        <dbReference type="ARBA" id="ARBA00001946"/>
    </source>
</evidence>
<dbReference type="InterPro" id="IPR001441">
    <property type="entry name" value="UPP_synth-like"/>
</dbReference>
<dbReference type="PANTHER" id="PTHR10291">
    <property type="entry name" value="DEHYDRODOLICHYL DIPHOSPHATE SYNTHASE FAMILY MEMBER"/>
    <property type="match status" value="1"/>
</dbReference>
<dbReference type="InterPro" id="IPR036424">
    <property type="entry name" value="UPP_synth-like_sf"/>
</dbReference>
<dbReference type="GO" id="GO:0009668">
    <property type="term" value="P:plastid membrane organization"/>
    <property type="evidence" value="ECO:0007669"/>
    <property type="project" value="TreeGrafter"/>
</dbReference>
<dbReference type="GO" id="GO:0016094">
    <property type="term" value="P:polyprenol biosynthetic process"/>
    <property type="evidence" value="ECO:0007669"/>
    <property type="project" value="TreeGrafter"/>
</dbReference>
<dbReference type="Gene3D" id="3.40.1180.10">
    <property type="entry name" value="Decaprenyl diphosphate synthase-like"/>
    <property type="match status" value="1"/>
</dbReference>
<dbReference type="GO" id="GO:0009409">
    <property type="term" value="P:response to cold"/>
    <property type="evidence" value="ECO:0007669"/>
    <property type="project" value="TreeGrafter"/>
</dbReference>
<dbReference type="NCBIfam" id="TIGR00055">
    <property type="entry name" value="uppS"/>
    <property type="match status" value="1"/>
</dbReference>
<proteinExistence type="inferred from homology"/>
<dbReference type="GO" id="GO:0009570">
    <property type="term" value="C:chloroplast stroma"/>
    <property type="evidence" value="ECO:0007669"/>
    <property type="project" value="TreeGrafter"/>
</dbReference>
<dbReference type="Proteomes" id="UP001279734">
    <property type="component" value="Unassembled WGS sequence"/>
</dbReference>
<evidence type="ECO:0000313" key="5">
    <source>
        <dbReference type="EMBL" id="GMH22985.1"/>
    </source>
</evidence>
<sequence>MAKEVEVQNGGNHQEPPVVKDDDGERRLPAGLQLESMPEHVAFIMDGNRRWAKERGLPAIAGHTNGAQCLINIVNICLRWKIKAATCYSFSSENWNRPDEEVELLMQLIGKTLQDEVECFHKKGVKASVIGDTSLLPKFLQEIIKDTEERTRHNSRFHLILALSYSGQDDIVEACRSIGKKVKDGLIEPKDVNRSIVEQELQTKRIGVPNPDLLIRTGGELRISNFLLWQAAYTELYFADELWPDFGMEGFTKAISCFQQRRRRFGK</sequence>
<dbReference type="Pfam" id="PF01255">
    <property type="entry name" value="Prenyltransf"/>
    <property type="match status" value="1"/>
</dbReference>
<dbReference type="EMBL" id="BSYO01000025">
    <property type="protein sequence ID" value="GMH22985.1"/>
    <property type="molecule type" value="Genomic_DNA"/>
</dbReference>
<dbReference type="AlphaFoldDB" id="A0AAD3T3Y4"/>